<name>A0A1C3YA25_9HYPH</name>
<accession>A0A1C3YA25</accession>
<proteinExistence type="predicted"/>
<dbReference type="RefSeq" id="WP_046977178.1">
    <property type="nucleotide sequence ID" value="NZ_FMAJ01000016.1"/>
</dbReference>
<protein>
    <submittedName>
        <fullName evidence="1">Uncharacterized protein</fullName>
    </submittedName>
</protein>
<dbReference type="GeneID" id="45960415"/>
<reference evidence="1 2" key="1">
    <citation type="submission" date="2016-08" db="EMBL/GenBank/DDBJ databases">
        <authorList>
            <person name="Seilhamer J.J."/>
        </authorList>
    </citation>
    <scope>NUCLEOTIDE SEQUENCE [LARGE SCALE GENOMIC DNA]</scope>
    <source>
        <strain evidence="1 2">HBR26</strain>
    </source>
</reference>
<sequence length="209" mass="22177">MRTPRSDGEAISDAARIRRAALLSADMLPAARWDGTAPLLADGSTLSPRLYRRLFTEIAEAHGDPATFADGARRLISMDAGGRATAALRAGLAYHLAAFCPAVDRPTLARLKAVYGEEAVAFALGHINLSTATPPLDLLSEQARHVVEADGWSMLALLADEYRISAAWRWAGWRDMAENGSASLLKSPALVLATAAVDEVASIQEGAGR</sequence>
<organism evidence="1 2">
    <name type="scientific">Rhizobium aethiopicum</name>
    <dbReference type="NCBI Taxonomy" id="1138170"/>
    <lineage>
        <taxon>Bacteria</taxon>
        <taxon>Pseudomonadati</taxon>
        <taxon>Pseudomonadota</taxon>
        <taxon>Alphaproteobacteria</taxon>
        <taxon>Hyphomicrobiales</taxon>
        <taxon>Rhizobiaceae</taxon>
        <taxon>Rhizobium/Agrobacterium group</taxon>
        <taxon>Rhizobium</taxon>
    </lineage>
</organism>
<dbReference type="EMBL" id="FMAJ01000016">
    <property type="protein sequence ID" value="SCB61234.1"/>
    <property type="molecule type" value="Genomic_DNA"/>
</dbReference>
<dbReference type="STRING" id="1138170.GA0061105_11638"/>
<evidence type="ECO:0000313" key="2">
    <source>
        <dbReference type="Proteomes" id="UP000198723"/>
    </source>
</evidence>
<gene>
    <name evidence="1" type="ORF">GA0061105_11638</name>
</gene>
<dbReference type="AlphaFoldDB" id="A0A1C3YA25"/>
<dbReference type="Proteomes" id="UP000198723">
    <property type="component" value="Unassembled WGS sequence"/>
</dbReference>
<evidence type="ECO:0000313" key="1">
    <source>
        <dbReference type="EMBL" id="SCB61234.1"/>
    </source>
</evidence>